<evidence type="ECO:0000259" key="14">
    <source>
        <dbReference type="PROSITE" id="PS50075"/>
    </source>
</evidence>
<dbReference type="InterPro" id="IPR044813">
    <property type="entry name" value="ACP_chloroplastic"/>
</dbReference>
<dbReference type="NCBIfam" id="TIGR00517">
    <property type="entry name" value="acyl_carrier"/>
    <property type="match status" value="1"/>
</dbReference>
<keyword evidence="8" id="KW-0276">Fatty acid metabolism</keyword>
<keyword evidence="4 12" id="KW-0444">Lipid biosynthesis</keyword>
<comment type="subcellular location">
    <subcellularLocation>
        <location evidence="1">Plastid</location>
        <location evidence="1">Chloroplast</location>
    </subcellularLocation>
</comment>
<feature type="domain" description="Carrier" evidence="14">
    <location>
        <begin position="42"/>
        <end position="116"/>
    </location>
</feature>
<dbReference type="HAMAP" id="MF_01217">
    <property type="entry name" value="Acyl_carrier"/>
    <property type="match status" value="1"/>
</dbReference>
<dbReference type="GO" id="GO:0000036">
    <property type="term" value="F:acyl carrier activity"/>
    <property type="evidence" value="ECO:0007669"/>
    <property type="project" value="InterPro"/>
</dbReference>
<evidence type="ECO:0000256" key="12">
    <source>
        <dbReference type="RuleBase" id="RU000722"/>
    </source>
</evidence>
<dbReference type="AlphaFoldDB" id="Q5ENV3"/>
<sequence length="116" mass="12482">MARCSGLVILAVLAYFAAPAFVGQRAPQQLRGARVVRYGASDETFSKVADIIVEQLGVDKDKVIAKATLVELGADSLDIVETVMAMEEAFDVELPDEETTQLKNVGDVADLIQTKL</sequence>
<feature type="signal peptide" evidence="13">
    <location>
        <begin position="1"/>
        <end position="19"/>
    </location>
</feature>
<evidence type="ECO:0000256" key="13">
    <source>
        <dbReference type="SAM" id="SignalP"/>
    </source>
</evidence>
<evidence type="ECO:0000256" key="11">
    <source>
        <dbReference type="ARBA" id="ARBA00023160"/>
    </source>
</evidence>
<evidence type="ECO:0000313" key="15">
    <source>
        <dbReference type="EMBL" id="AAW79290.1"/>
    </source>
</evidence>
<feature type="chain" id="PRO_5004256216" description="Acyl carrier protein" evidence="13">
    <location>
        <begin position="20"/>
        <end position="116"/>
    </location>
</feature>
<dbReference type="PROSITE" id="PS50075">
    <property type="entry name" value="CARRIER"/>
    <property type="match status" value="1"/>
</dbReference>
<evidence type="ECO:0000256" key="8">
    <source>
        <dbReference type="ARBA" id="ARBA00022832"/>
    </source>
</evidence>
<dbReference type="Gene3D" id="1.10.1200.10">
    <property type="entry name" value="ACP-like"/>
    <property type="match status" value="1"/>
</dbReference>
<accession>Q5ENV3</accession>
<keyword evidence="13" id="KW-0732">Signal</keyword>
<dbReference type="InterPro" id="IPR006162">
    <property type="entry name" value="Ppantetheine_attach_site"/>
</dbReference>
<keyword evidence="9" id="KW-0809">Transit peptide</keyword>
<dbReference type="NCBIfam" id="NF002150">
    <property type="entry name" value="PRK00982.1-4"/>
    <property type="match status" value="1"/>
</dbReference>
<keyword evidence="6" id="KW-0597">Phosphoprotein</keyword>
<dbReference type="SUPFAM" id="SSF47336">
    <property type="entry name" value="ACP-like"/>
    <property type="match status" value="1"/>
</dbReference>
<organism evidence="15">
    <name type="scientific">Kryptoperidinium triquetrum</name>
    <name type="common">Dinoflagellate</name>
    <name type="synonym">Heterocapsa triquetra</name>
    <dbReference type="NCBI Taxonomy" id="66468"/>
    <lineage>
        <taxon>Eukaryota</taxon>
        <taxon>Sar</taxon>
        <taxon>Alveolata</taxon>
        <taxon>Dinophyceae</taxon>
        <taxon>Peridiniales</taxon>
        <taxon>Kryptoperidiniaceae</taxon>
        <taxon>Kryptoperidinium</taxon>
    </lineage>
</organism>
<protein>
    <recommendedName>
        <fullName evidence="12">Acyl carrier protein</fullName>
    </recommendedName>
</protein>
<evidence type="ECO:0000256" key="10">
    <source>
        <dbReference type="ARBA" id="ARBA00023098"/>
    </source>
</evidence>
<keyword evidence="10" id="KW-0443">Lipid metabolism</keyword>
<evidence type="ECO:0000256" key="1">
    <source>
        <dbReference type="ARBA" id="ARBA00004229"/>
    </source>
</evidence>
<dbReference type="NCBIfam" id="NF002148">
    <property type="entry name" value="PRK00982.1-2"/>
    <property type="match status" value="1"/>
</dbReference>
<dbReference type="PANTHER" id="PTHR46153">
    <property type="entry name" value="ACYL CARRIER PROTEIN"/>
    <property type="match status" value="1"/>
</dbReference>
<evidence type="ECO:0000256" key="7">
    <source>
        <dbReference type="ARBA" id="ARBA00022640"/>
    </source>
</evidence>
<dbReference type="EMBL" id="AY826829">
    <property type="protein sequence ID" value="AAW79290.1"/>
    <property type="molecule type" value="mRNA"/>
</dbReference>
<evidence type="ECO:0000256" key="3">
    <source>
        <dbReference type="ARBA" id="ARBA00022450"/>
    </source>
</evidence>
<evidence type="ECO:0000256" key="4">
    <source>
        <dbReference type="ARBA" id="ARBA00022516"/>
    </source>
</evidence>
<evidence type="ECO:0000256" key="2">
    <source>
        <dbReference type="ARBA" id="ARBA00010930"/>
    </source>
</evidence>
<keyword evidence="7" id="KW-0934">Plastid</keyword>
<evidence type="ECO:0000256" key="9">
    <source>
        <dbReference type="ARBA" id="ARBA00022946"/>
    </source>
</evidence>
<dbReference type="GO" id="GO:0009507">
    <property type="term" value="C:chloroplast"/>
    <property type="evidence" value="ECO:0007669"/>
    <property type="project" value="UniProtKB-SubCell"/>
</dbReference>
<dbReference type="InterPro" id="IPR009081">
    <property type="entry name" value="PP-bd_ACP"/>
</dbReference>
<name>Q5ENV3_KRYTR</name>
<dbReference type="InterPro" id="IPR003231">
    <property type="entry name" value="ACP"/>
</dbReference>
<dbReference type="PANTHER" id="PTHR46153:SF2">
    <property type="entry name" value="ACYL CARRIER PROTEIN"/>
    <property type="match status" value="1"/>
</dbReference>
<comment type="function">
    <text evidence="12">Carrier of the growing fatty acid chain in fatty acid biosynthesis.</text>
</comment>
<dbReference type="InterPro" id="IPR036736">
    <property type="entry name" value="ACP-like_sf"/>
</dbReference>
<keyword evidence="3 12" id="KW-0596">Phosphopantetheine</keyword>
<evidence type="ECO:0000256" key="5">
    <source>
        <dbReference type="ARBA" id="ARBA00022528"/>
    </source>
</evidence>
<reference evidence="15" key="1">
    <citation type="journal article" date="2005" name="J. Mol. Biol.">
        <title>Complex protein targeting to dinoflagellate plastids.</title>
        <authorList>
            <person name="Patron N.J."/>
            <person name="Waller R.F."/>
            <person name="Archibald J.M."/>
            <person name="Keeling P.J."/>
        </authorList>
    </citation>
    <scope>NUCLEOTIDE SEQUENCE</scope>
</reference>
<proteinExistence type="evidence at transcript level"/>
<comment type="similarity">
    <text evidence="2">Belongs to the acyl carrier protein (ACP) family.</text>
</comment>
<evidence type="ECO:0000256" key="6">
    <source>
        <dbReference type="ARBA" id="ARBA00022553"/>
    </source>
</evidence>
<keyword evidence="11 12" id="KW-0275">Fatty acid biosynthesis</keyword>
<dbReference type="PROSITE" id="PS00012">
    <property type="entry name" value="PHOSPHOPANTETHEINE"/>
    <property type="match status" value="1"/>
</dbReference>
<keyword evidence="5" id="KW-0150">Chloroplast</keyword>
<dbReference type="Pfam" id="PF00550">
    <property type="entry name" value="PP-binding"/>
    <property type="match status" value="1"/>
</dbReference>